<gene>
    <name evidence="1" type="ORF">PDIGIT_LOCUS2426</name>
</gene>
<proteinExistence type="predicted"/>
<evidence type="ECO:0000313" key="2">
    <source>
        <dbReference type="Proteomes" id="UP001152607"/>
    </source>
</evidence>
<dbReference type="AlphaFoldDB" id="A0A9W4XI55"/>
<reference evidence="1" key="1">
    <citation type="submission" date="2023-01" db="EMBL/GenBank/DDBJ databases">
        <authorList>
            <person name="Van Ghelder C."/>
            <person name="Rancurel C."/>
        </authorList>
    </citation>
    <scope>NUCLEOTIDE SEQUENCE</scope>
    <source>
        <strain evidence="1">CNCM I-4278</strain>
    </source>
</reference>
<sequence length="153" mass="17672">MTHTCVPGTIPTTQTSSWSKISSTRNISDQVKIAEAEYIRTWSNSDYTNLVMIEYILRQIYKTENPWEYFFRAVDDEVSGESRWSNATAKIEDTNPQFFTKIASEPTWESDIPSDLWQNGNGLCTSFAIWLEDCSNRPYGLPPSWHDLAFKVR</sequence>
<dbReference type="OrthoDB" id="3799293at2759"/>
<keyword evidence="2" id="KW-1185">Reference proteome</keyword>
<evidence type="ECO:0000313" key="1">
    <source>
        <dbReference type="EMBL" id="CAI6290202.1"/>
    </source>
</evidence>
<protein>
    <submittedName>
        <fullName evidence="1">Uncharacterized protein</fullName>
    </submittedName>
</protein>
<comment type="caution">
    <text evidence="1">The sequence shown here is derived from an EMBL/GenBank/DDBJ whole genome shotgun (WGS) entry which is preliminary data.</text>
</comment>
<dbReference type="Proteomes" id="UP001152607">
    <property type="component" value="Unassembled WGS sequence"/>
</dbReference>
<accession>A0A9W4XI55</accession>
<name>A0A9W4XI55_9PLEO</name>
<organism evidence="1 2">
    <name type="scientific">Periconia digitata</name>
    <dbReference type="NCBI Taxonomy" id="1303443"/>
    <lineage>
        <taxon>Eukaryota</taxon>
        <taxon>Fungi</taxon>
        <taxon>Dikarya</taxon>
        <taxon>Ascomycota</taxon>
        <taxon>Pezizomycotina</taxon>
        <taxon>Dothideomycetes</taxon>
        <taxon>Pleosporomycetidae</taxon>
        <taxon>Pleosporales</taxon>
        <taxon>Massarineae</taxon>
        <taxon>Periconiaceae</taxon>
        <taxon>Periconia</taxon>
    </lineage>
</organism>
<dbReference type="EMBL" id="CAOQHR010000002">
    <property type="protein sequence ID" value="CAI6290202.1"/>
    <property type="molecule type" value="Genomic_DNA"/>
</dbReference>